<comment type="caution">
    <text evidence="1">The sequence shown here is derived from an EMBL/GenBank/DDBJ whole genome shotgun (WGS) entry which is preliminary data.</text>
</comment>
<dbReference type="EMBL" id="JAEMWU010000001">
    <property type="protein sequence ID" value="MBN8206255.1"/>
    <property type="molecule type" value="Genomic_DNA"/>
</dbReference>
<dbReference type="InterPro" id="IPR046288">
    <property type="entry name" value="DUF6325"/>
</dbReference>
<dbReference type="Proteomes" id="UP000664385">
    <property type="component" value="Unassembled WGS sequence"/>
</dbReference>
<organism evidence="1 2">
    <name type="scientific">Microbacterium esteraromaticum</name>
    <dbReference type="NCBI Taxonomy" id="57043"/>
    <lineage>
        <taxon>Bacteria</taxon>
        <taxon>Bacillati</taxon>
        <taxon>Actinomycetota</taxon>
        <taxon>Actinomycetes</taxon>
        <taxon>Micrococcales</taxon>
        <taxon>Microbacteriaceae</taxon>
        <taxon>Microbacterium</taxon>
    </lineage>
</organism>
<accession>A0A939IRX2</accession>
<evidence type="ECO:0000313" key="1">
    <source>
        <dbReference type="EMBL" id="MBN8206255.1"/>
    </source>
</evidence>
<dbReference type="AlphaFoldDB" id="A0A939IRX2"/>
<name>A0A939IRX2_9MICO</name>
<sequence length="157" mass="16245">MPLGQTTLMLAGVDDERPDAALLRALVSGAVSGEIRLLDLVIVRRRTISSGVLYEVDHDDLALMGLPLAVPGMIGVDDAATLCAHVSIGAAAALILVGHPAVAQPADWPPTALRARLIGVWPVPASAADLVLEAARARAVSGAVPGRRAFRSRRPVA</sequence>
<evidence type="ECO:0000313" key="2">
    <source>
        <dbReference type="Proteomes" id="UP000664385"/>
    </source>
</evidence>
<dbReference type="RefSeq" id="WP_179410711.1">
    <property type="nucleotide sequence ID" value="NZ_CP063379.1"/>
</dbReference>
<reference evidence="1" key="1">
    <citation type="submission" date="2020-12" db="EMBL/GenBank/DDBJ databases">
        <title>PHA producing bacteria isolated from mangrove.</title>
        <authorList>
            <person name="Zheng W."/>
            <person name="Yu S."/>
            <person name="Huang Y."/>
        </authorList>
    </citation>
    <scope>NUCLEOTIDE SEQUENCE</scope>
    <source>
        <strain evidence="1">GN8-5</strain>
    </source>
</reference>
<proteinExistence type="predicted"/>
<protein>
    <submittedName>
        <fullName evidence="1">Uncharacterized protein</fullName>
    </submittedName>
</protein>
<dbReference type="Pfam" id="PF19850">
    <property type="entry name" value="DUF6325"/>
    <property type="match status" value="1"/>
</dbReference>
<gene>
    <name evidence="1" type="ORF">JF543_09830</name>
</gene>